<comment type="similarity">
    <text evidence="4">Belongs to the D-isomer specific 2-hydroxyacid dehydrogenase family.</text>
</comment>
<protein>
    <submittedName>
        <fullName evidence="7">D-isomer specific 2-hydroxyacid dehydrogenase</fullName>
    </submittedName>
</protein>
<evidence type="ECO:0000256" key="2">
    <source>
        <dbReference type="ARBA" id="ARBA00023002"/>
    </source>
</evidence>
<feature type="domain" description="D-isomer specific 2-hydroxyacid dehydrogenase catalytic" evidence="5">
    <location>
        <begin position="20"/>
        <end position="313"/>
    </location>
</feature>
<name>A0A0D6PJF6_9PROT</name>
<dbReference type="GO" id="GO:0030267">
    <property type="term" value="F:glyoxylate reductase (NADPH) activity"/>
    <property type="evidence" value="ECO:0007669"/>
    <property type="project" value="TreeGrafter"/>
</dbReference>
<keyword evidence="2 4" id="KW-0560">Oxidoreductase</keyword>
<evidence type="ECO:0000256" key="1">
    <source>
        <dbReference type="ARBA" id="ARBA00022857"/>
    </source>
</evidence>
<dbReference type="Pfam" id="PF02826">
    <property type="entry name" value="2-Hacid_dh_C"/>
    <property type="match status" value="1"/>
</dbReference>
<dbReference type="OrthoDB" id="9793626at2"/>
<sequence>MSARPKILSIGNMEPRVEDELARDFEIFSTNKQPLEEIMPAHAAEITGLITRGRMRTDARLIAELPRLQLIANYGVGYDSIDCAAAASRGVVVTNTPDVLNDEMADFTVGLMLATIREIPQSDAYLRAGNWERSGAFPLTASLRDRKIGIAGLGRIGQVIARRLQAFERPIAYYARTPRDGLPYEYHSSLEALAEAVDVLIVVLPGGSATHHAVNGQVLKKLGPNGILVNVARGSVADEEALIAALRDGTILGAGLDVFAHEPSVPQALREMKNVVLTPHVGTGTHHTRRLMGNLVIDNVRAWFAGKGPVTPVSETPWEVGANVA</sequence>
<gene>
    <name evidence="7" type="ORF">Aam_102_002</name>
</gene>
<keyword evidence="1" id="KW-0521">NADP</keyword>
<dbReference type="SUPFAM" id="SSF51735">
    <property type="entry name" value="NAD(P)-binding Rossmann-fold domains"/>
    <property type="match status" value="1"/>
</dbReference>
<dbReference type="InterPro" id="IPR006139">
    <property type="entry name" value="D-isomer_2_OHA_DH_cat_dom"/>
</dbReference>
<dbReference type="PANTHER" id="PTHR10996">
    <property type="entry name" value="2-HYDROXYACID DEHYDROGENASE-RELATED"/>
    <property type="match status" value="1"/>
</dbReference>
<feature type="domain" description="D-isomer specific 2-hydroxyacid dehydrogenase NAD-binding" evidence="6">
    <location>
        <begin position="109"/>
        <end position="282"/>
    </location>
</feature>
<evidence type="ECO:0000313" key="8">
    <source>
        <dbReference type="Proteomes" id="UP000032668"/>
    </source>
</evidence>
<evidence type="ECO:0000259" key="6">
    <source>
        <dbReference type="Pfam" id="PF02826"/>
    </source>
</evidence>
<evidence type="ECO:0000256" key="4">
    <source>
        <dbReference type="RuleBase" id="RU003719"/>
    </source>
</evidence>
<proteinExistence type="inferred from homology"/>
<dbReference type="PANTHER" id="PTHR10996:SF178">
    <property type="entry name" value="2-HYDROXYACID DEHYDROGENASE YGL185C-RELATED"/>
    <property type="match status" value="1"/>
</dbReference>
<dbReference type="AlphaFoldDB" id="A0A0D6PJF6"/>
<comment type="caution">
    <text evidence="7">The sequence shown here is derived from an EMBL/GenBank/DDBJ whole genome shotgun (WGS) entry which is preliminary data.</text>
</comment>
<dbReference type="InterPro" id="IPR006140">
    <property type="entry name" value="D-isomer_DH_NAD-bd"/>
</dbReference>
<keyword evidence="8" id="KW-1185">Reference proteome</keyword>
<reference evidence="7 8" key="1">
    <citation type="submission" date="2012-11" db="EMBL/GenBank/DDBJ databases">
        <title>Whole genome sequence of Acidocella aminolytica 101 = DSM 11237.</title>
        <authorList>
            <person name="Azuma Y."/>
            <person name="Higashiura N."/>
            <person name="Hirakawa H."/>
            <person name="Matsushita K."/>
        </authorList>
    </citation>
    <scope>NUCLEOTIDE SEQUENCE [LARGE SCALE GENOMIC DNA]</scope>
    <source>
        <strain evidence="8">101 / DSM 11237</strain>
    </source>
</reference>
<dbReference type="STRING" id="1120923.SAMN02746095_03866"/>
<dbReference type="GO" id="GO:0016618">
    <property type="term" value="F:hydroxypyruvate reductase [NAD(P)H] activity"/>
    <property type="evidence" value="ECO:0007669"/>
    <property type="project" value="TreeGrafter"/>
</dbReference>
<keyword evidence="3" id="KW-0520">NAD</keyword>
<evidence type="ECO:0000313" key="7">
    <source>
        <dbReference type="EMBL" id="GAN81551.1"/>
    </source>
</evidence>
<evidence type="ECO:0000256" key="3">
    <source>
        <dbReference type="ARBA" id="ARBA00023027"/>
    </source>
</evidence>
<dbReference type="SUPFAM" id="SSF52283">
    <property type="entry name" value="Formate/glycerate dehydrogenase catalytic domain-like"/>
    <property type="match status" value="1"/>
</dbReference>
<dbReference type="FunFam" id="3.40.50.720:FF:000213">
    <property type="entry name" value="Putative 2-hydroxyacid dehydrogenase"/>
    <property type="match status" value="1"/>
</dbReference>
<accession>A0A0D6PJF6</accession>
<dbReference type="CDD" id="cd12156">
    <property type="entry name" value="HPPR"/>
    <property type="match status" value="1"/>
</dbReference>
<dbReference type="InterPro" id="IPR050223">
    <property type="entry name" value="D-isomer_2-hydroxyacid_DH"/>
</dbReference>
<dbReference type="GO" id="GO:0005829">
    <property type="term" value="C:cytosol"/>
    <property type="evidence" value="ECO:0007669"/>
    <property type="project" value="TreeGrafter"/>
</dbReference>
<organism evidence="7 8">
    <name type="scientific">Acidocella aminolytica 101 = DSM 11237</name>
    <dbReference type="NCBI Taxonomy" id="1120923"/>
    <lineage>
        <taxon>Bacteria</taxon>
        <taxon>Pseudomonadati</taxon>
        <taxon>Pseudomonadota</taxon>
        <taxon>Alphaproteobacteria</taxon>
        <taxon>Acetobacterales</taxon>
        <taxon>Acidocellaceae</taxon>
        <taxon>Acidocella</taxon>
    </lineage>
</organism>
<dbReference type="InterPro" id="IPR036291">
    <property type="entry name" value="NAD(P)-bd_dom_sf"/>
</dbReference>
<dbReference type="Pfam" id="PF00389">
    <property type="entry name" value="2-Hacid_dh"/>
    <property type="match status" value="1"/>
</dbReference>
<dbReference type="RefSeq" id="WP_048879945.1">
    <property type="nucleotide sequence ID" value="NZ_BANC01000100.1"/>
</dbReference>
<dbReference type="GO" id="GO:0051287">
    <property type="term" value="F:NAD binding"/>
    <property type="evidence" value="ECO:0007669"/>
    <property type="project" value="InterPro"/>
</dbReference>
<dbReference type="Proteomes" id="UP000032668">
    <property type="component" value="Unassembled WGS sequence"/>
</dbReference>
<evidence type="ECO:0000259" key="5">
    <source>
        <dbReference type="Pfam" id="PF00389"/>
    </source>
</evidence>
<dbReference type="EMBL" id="BANC01000100">
    <property type="protein sequence ID" value="GAN81551.1"/>
    <property type="molecule type" value="Genomic_DNA"/>
</dbReference>
<dbReference type="Gene3D" id="3.40.50.720">
    <property type="entry name" value="NAD(P)-binding Rossmann-like Domain"/>
    <property type="match status" value="2"/>
</dbReference>